<organism evidence="10 11">
    <name type="scientific">Caenorhabditis auriculariae</name>
    <dbReference type="NCBI Taxonomy" id="2777116"/>
    <lineage>
        <taxon>Eukaryota</taxon>
        <taxon>Metazoa</taxon>
        <taxon>Ecdysozoa</taxon>
        <taxon>Nematoda</taxon>
        <taxon>Chromadorea</taxon>
        <taxon>Rhabditida</taxon>
        <taxon>Rhabditina</taxon>
        <taxon>Rhabditomorpha</taxon>
        <taxon>Rhabditoidea</taxon>
        <taxon>Rhabditidae</taxon>
        <taxon>Peloderinae</taxon>
        <taxon>Caenorhabditis</taxon>
    </lineage>
</organism>
<evidence type="ECO:0000256" key="3">
    <source>
        <dbReference type="ARBA" id="ARBA00022448"/>
    </source>
</evidence>
<dbReference type="GO" id="GO:0005829">
    <property type="term" value="C:cytosol"/>
    <property type="evidence" value="ECO:0007669"/>
    <property type="project" value="GOC"/>
</dbReference>
<keyword evidence="7" id="KW-0333">Golgi apparatus</keyword>
<evidence type="ECO:0000256" key="1">
    <source>
        <dbReference type="ARBA" id="ARBA00004653"/>
    </source>
</evidence>
<sequence length="148" mass="16775">MSSFRSFVWDPMLLISQMVCIQSIFYMTVTFLLILYSFFGYDPVLSTIFSNQASRLMAMCQVAGSLVCAFALSVVVQRAKQCLDFACTLHFFHLLIVVAFNLSFPFQLSWWLLQILSCIVCTVGGEFLCMRAESQEIKLEGGPSKYDL</sequence>
<evidence type="ECO:0000256" key="8">
    <source>
        <dbReference type="ARBA" id="ARBA00023136"/>
    </source>
</evidence>
<dbReference type="OrthoDB" id="542931at2759"/>
<evidence type="ECO:0000256" key="7">
    <source>
        <dbReference type="ARBA" id="ARBA00023034"/>
    </source>
</evidence>
<feature type="transmembrane region" description="Helical" evidence="9">
    <location>
        <begin position="56"/>
        <end position="76"/>
    </location>
</feature>
<dbReference type="AlphaFoldDB" id="A0A8S1HYN9"/>
<feature type="transmembrane region" description="Helical" evidence="9">
    <location>
        <begin position="12"/>
        <end position="36"/>
    </location>
</feature>
<accession>A0A8S1HYN9</accession>
<dbReference type="InterPro" id="IPR019185">
    <property type="entry name" value="Integral_membrane_SYS1-rel"/>
</dbReference>
<keyword evidence="4 9" id="KW-0812">Transmembrane</keyword>
<keyword evidence="8 9" id="KW-0472">Membrane</keyword>
<name>A0A8S1HYN9_9PELO</name>
<evidence type="ECO:0000256" key="5">
    <source>
        <dbReference type="ARBA" id="ARBA00022927"/>
    </source>
</evidence>
<dbReference type="GO" id="GO:0000139">
    <property type="term" value="C:Golgi membrane"/>
    <property type="evidence" value="ECO:0007669"/>
    <property type="project" value="UniProtKB-SubCell"/>
</dbReference>
<dbReference type="GO" id="GO:0006895">
    <property type="term" value="P:Golgi to endosome transport"/>
    <property type="evidence" value="ECO:0007669"/>
    <property type="project" value="TreeGrafter"/>
</dbReference>
<evidence type="ECO:0000256" key="9">
    <source>
        <dbReference type="SAM" id="Phobius"/>
    </source>
</evidence>
<evidence type="ECO:0000313" key="10">
    <source>
        <dbReference type="EMBL" id="CAD6198333.1"/>
    </source>
</evidence>
<gene>
    <name evidence="10" type="ORF">CAUJ_LOCUS14239</name>
</gene>
<dbReference type="GO" id="GO:0005802">
    <property type="term" value="C:trans-Golgi network"/>
    <property type="evidence" value="ECO:0007669"/>
    <property type="project" value="TreeGrafter"/>
</dbReference>
<dbReference type="Pfam" id="PF09801">
    <property type="entry name" value="SYS1"/>
    <property type="match status" value="1"/>
</dbReference>
<evidence type="ECO:0000256" key="4">
    <source>
        <dbReference type="ARBA" id="ARBA00022692"/>
    </source>
</evidence>
<keyword evidence="3" id="KW-0813">Transport</keyword>
<feature type="transmembrane region" description="Helical" evidence="9">
    <location>
        <begin position="83"/>
        <end position="104"/>
    </location>
</feature>
<proteinExistence type="inferred from homology"/>
<comment type="caution">
    <text evidence="10">The sequence shown here is derived from an EMBL/GenBank/DDBJ whole genome shotgun (WGS) entry which is preliminary data.</text>
</comment>
<comment type="subcellular location">
    <subcellularLocation>
        <location evidence="1">Golgi apparatus membrane</location>
        <topology evidence="1">Multi-pass membrane protein</topology>
    </subcellularLocation>
</comment>
<dbReference type="PANTHER" id="PTHR12952:SF0">
    <property type="entry name" value="PROTEIN SYS1 HOMOLOG"/>
    <property type="match status" value="1"/>
</dbReference>
<comment type="similarity">
    <text evidence="2">Belongs to the SYS1 family.</text>
</comment>
<evidence type="ECO:0000256" key="6">
    <source>
        <dbReference type="ARBA" id="ARBA00022989"/>
    </source>
</evidence>
<evidence type="ECO:0000256" key="2">
    <source>
        <dbReference type="ARBA" id="ARBA00008160"/>
    </source>
</evidence>
<dbReference type="GO" id="GO:0043001">
    <property type="term" value="P:Golgi to plasma membrane protein transport"/>
    <property type="evidence" value="ECO:0007669"/>
    <property type="project" value="TreeGrafter"/>
</dbReference>
<dbReference type="Proteomes" id="UP000835052">
    <property type="component" value="Unassembled WGS sequence"/>
</dbReference>
<keyword evidence="6 9" id="KW-1133">Transmembrane helix</keyword>
<dbReference type="PANTHER" id="PTHR12952">
    <property type="entry name" value="SYS1"/>
    <property type="match status" value="1"/>
</dbReference>
<evidence type="ECO:0008006" key="12">
    <source>
        <dbReference type="Google" id="ProtNLM"/>
    </source>
</evidence>
<dbReference type="EMBL" id="CAJGYM010000122">
    <property type="protein sequence ID" value="CAD6198333.1"/>
    <property type="molecule type" value="Genomic_DNA"/>
</dbReference>
<reference evidence="10" key="1">
    <citation type="submission" date="2020-10" db="EMBL/GenBank/DDBJ databases">
        <authorList>
            <person name="Kikuchi T."/>
        </authorList>
    </citation>
    <scope>NUCLEOTIDE SEQUENCE</scope>
    <source>
        <strain evidence="10">NKZ352</strain>
    </source>
</reference>
<feature type="transmembrane region" description="Helical" evidence="9">
    <location>
        <begin position="110"/>
        <end position="129"/>
    </location>
</feature>
<keyword evidence="11" id="KW-1185">Reference proteome</keyword>
<evidence type="ECO:0000313" key="11">
    <source>
        <dbReference type="Proteomes" id="UP000835052"/>
    </source>
</evidence>
<dbReference type="GO" id="GO:0034067">
    <property type="term" value="P:protein localization to Golgi apparatus"/>
    <property type="evidence" value="ECO:0007669"/>
    <property type="project" value="TreeGrafter"/>
</dbReference>
<protein>
    <recommendedName>
        <fullName evidence="12">Protein SYS1 homolog</fullName>
    </recommendedName>
</protein>
<keyword evidence="5" id="KW-0653">Protein transport</keyword>